<organism evidence="2 3">
    <name type="scientific">Dryococelus australis</name>
    <dbReference type="NCBI Taxonomy" id="614101"/>
    <lineage>
        <taxon>Eukaryota</taxon>
        <taxon>Metazoa</taxon>
        <taxon>Ecdysozoa</taxon>
        <taxon>Arthropoda</taxon>
        <taxon>Hexapoda</taxon>
        <taxon>Insecta</taxon>
        <taxon>Pterygota</taxon>
        <taxon>Neoptera</taxon>
        <taxon>Polyneoptera</taxon>
        <taxon>Phasmatodea</taxon>
        <taxon>Verophasmatodea</taxon>
        <taxon>Anareolatae</taxon>
        <taxon>Phasmatidae</taxon>
        <taxon>Eurycanthinae</taxon>
        <taxon>Dryococelus</taxon>
    </lineage>
</organism>
<feature type="region of interest" description="Disordered" evidence="1">
    <location>
        <begin position="365"/>
        <end position="402"/>
    </location>
</feature>
<evidence type="ECO:0000313" key="3">
    <source>
        <dbReference type="Proteomes" id="UP001159363"/>
    </source>
</evidence>
<gene>
    <name evidence="2" type="ORF">PR048_006598</name>
</gene>
<protein>
    <submittedName>
        <fullName evidence="2">Uncharacterized protein</fullName>
    </submittedName>
</protein>
<name>A0ABQ9ICD1_9NEOP</name>
<dbReference type="Proteomes" id="UP001159363">
    <property type="component" value="Chromosome 2"/>
</dbReference>
<sequence length="402" mass="44888">MDEHRNRITTTVATGTPDMLSNVWDDFGYQNDTRLSDASSKVRRQVACGRAELACRNQLQGGERCNRFVMRPHLARTHQCRLLAKTIHVSPRRVAPGSSRMWESCRMMPLVGWFFGNLPPPPLYFRRCFMITSLSMECMKGRGEREIPEKTRRATASPGTIPSCKKSAGADSVAPRRNRRPTLPGTMRSRPPDLPFWESRECRQWRDLLASQTTSRLLEFPIRLVTTQECSGGSGGGGEASTLLLPRPHIMSERVKRFGFPVGSLPDCRMWELCQITPVSPAHVFRQCSILTSPHRHQLSRPLCLEPPTSLQSTAPQQFPGAPRVEAISGFLEGVSYQQECAVNNGIITATSRLSTPRLESRHILQDSNPQHSGVKLLAGDGHPWEGKSGSQGTDHRTTSIR</sequence>
<reference evidence="2 3" key="1">
    <citation type="submission" date="2023-02" db="EMBL/GenBank/DDBJ databases">
        <title>LHISI_Scaffold_Assembly.</title>
        <authorList>
            <person name="Stuart O.P."/>
            <person name="Cleave R."/>
            <person name="Magrath M.J.L."/>
            <person name="Mikheyev A.S."/>
        </authorList>
    </citation>
    <scope>NUCLEOTIDE SEQUENCE [LARGE SCALE GENOMIC DNA]</scope>
    <source>
        <strain evidence="2">Daus_M_001</strain>
        <tissue evidence="2">Leg muscle</tissue>
    </source>
</reference>
<dbReference type="EMBL" id="JARBHB010000002">
    <property type="protein sequence ID" value="KAJ8893991.1"/>
    <property type="molecule type" value="Genomic_DNA"/>
</dbReference>
<comment type="caution">
    <text evidence="2">The sequence shown here is derived from an EMBL/GenBank/DDBJ whole genome shotgun (WGS) entry which is preliminary data.</text>
</comment>
<feature type="compositionally biased region" description="Basic and acidic residues" evidence="1">
    <location>
        <begin position="142"/>
        <end position="152"/>
    </location>
</feature>
<accession>A0ABQ9ICD1</accession>
<feature type="region of interest" description="Disordered" evidence="1">
    <location>
        <begin position="142"/>
        <end position="190"/>
    </location>
</feature>
<evidence type="ECO:0000313" key="2">
    <source>
        <dbReference type="EMBL" id="KAJ8893991.1"/>
    </source>
</evidence>
<keyword evidence="3" id="KW-1185">Reference proteome</keyword>
<proteinExistence type="predicted"/>
<evidence type="ECO:0000256" key="1">
    <source>
        <dbReference type="SAM" id="MobiDB-lite"/>
    </source>
</evidence>